<dbReference type="Pfam" id="PF13968">
    <property type="entry name" value="DUF4220"/>
    <property type="match status" value="1"/>
</dbReference>
<evidence type="ECO:0000259" key="2">
    <source>
        <dbReference type="Pfam" id="PF13968"/>
    </source>
</evidence>
<evidence type="ECO:0000313" key="4">
    <source>
        <dbReference type="Proteomes" id="UP000324705"/>
    </source>
</evidence>
<keyword evidence="1" id="KW-1133">Transmembrane helix</keyword>
<feature type="transmembrane region" description="Helical" evidence="1">
    <location>
        <begin position="15"/>
        <end position="33"/>
    </location>
</feature>
<evidence type="ECO:0000256" key="1">
    <source>
        <dbReference type="SAM" id="Phobius"/>
    </source>
</evidence>
<keyword evidence="1" id="KW-0812">Transmembrane</keyword>
<dbReference type="Gramene" id="TRITD2Bv1G024310.1">
    <property type="protein sequence ID" value="TRITD2Bv1G024310.1"/>
    <property type="gene ID" value="TRITD2Bv1G024310"/>
</dbReference>
<protein>
    <recommendedName>
        <fullName evidence="2">DUF4220 domain-containing protein</fullName>
    </recommendedName>
</protein>
<reference evidence="3 4" key="1">
    <citation type="submission" date="2017-09" db="EMBL/GenBank/DDBJ databases">
        <authorList>
            <consortium name="International Durum Wheat Genome Sequencing Consortium (IDWGSC)"/>
            <person name="Milanesi L."/>
        </authorList>
    </citation>
    <scope>NUCLEOTIDE SEQUENCE [LARGE SCALE GENOMIC DNA]</scope>
    <source>
        <strain evidence="4">cv. Svevo</strain>
    </source>
</reference>
<feature type="transmembrane region" description="Helical" evidence="1">
    <location>
        <begin position="257"/>
        <end position="278"/>
    </location>
</feature>
<feature type="transmembrane region" description="Helical" evidence="1">
    <location>
        <begin position="108"/>
        <end position="127"/>
    </location>
</feature>
<keyword evidence="1" id="KW-0472">Membrane</keyword>
<dbReference type="AlphaFoldDB" id="A0A9R1PDV8"/>
<feature type="domain" description="DUF4220" evidence="2">
    <location>
        <begin position="51"/>
        <end position="375"/>
    </location>
</feature>
<name>A0A9R1PDV8_TRITD</name>
<feature type="transmembrane region" description="Helical" evidence="1">
    <location>
        <begin position="334"/>
        <end position="355"/>
    </location>
</feature>
<proteinExistence type="predicted"/>
<dbReference type="OMA" id="WIVDIDW"/>
<dbReference type="InterPro" id="IPR025315">
    <property type="entry name" value="DUF4220"/>
</dbReference>
<organism evidence="3 4">
    <name type="scientific">Triticum turgidum subsp. durum</name>
    <name type="common">Durum wheat</name>
    <name type="synonym">Triticum durum</name>
    <dbReference type="NCBI Taxonomy" id="4567"/>
    <lineage>
        <taxon>Eukaryota</taxon>
        <taxon>Viridiplantae</taxon>
        <taxon>Streptophyta</taxon>
        <taxon>Embryophyta</taxon>
        <taxon>Tracheophyta</taxon>
        <taxon>Spermatophyta</taxon>
        <taxon>Magnoliopsida</taxon>
        <taxon>Liliopsida</taxon>
        <taxon>Poales</taxon>
        <taxon>Poaceae</taxon>
        <taxon>BOP clade</taxon>
        <taxon>Pooideae</taxon>
        <taxon>Triticodae</taxon>
        <taxon>Triticeae</taxon>
        <taxon>Triticinae</taxon>
        <taxon>Triticum</taxon>
    </lineage>
</organism>
<dbReference type="PANTHER" id="PTHR31325">
    <property type="entry name" value="OS01G0798800 PROTEIN-RELATED"/>
    <property type="match status" value="1"/>
</dbReference>
<keyword evidence="4" id="KW-1185">Reference proteome</keyword>
<accession>A0A9R1PDV8</accession>
<feature type="transmembrane region" description="Helical" evidence="1">
    <location>
        <begin position="45"/>
        <end position="65"/>
    </location>
</feature>
<dbReference type="EMBL" id="LT934114">
    <property type="protein sequence ID" value="VAH41500.1"/>
    <property type="molecule type" value="Genomic_DNA"/>
</dbReference>
<sequence length="514" mass="58983">MAAGLDALVPFWKEWGIQMLVLLSLALQVILLITAEIRRRKDSSVLRAVVWSAYLLADTTAIYTLGHMSVTSRSPEHELVAFWAPFLLLHLGGQDNITAYSIEDNWLWMRHLQSFIVQVLAAAYVLYESSIFSGGGRGMLQQATILMFVVGVVKYAERVWALKCASSSTLSGKNYRSFGRVVIEGRQRYRTGMIQSGSSLAILLLNIPKHLLKGPLPLVTVDWIVDIDWKQMYHVAEIQLSLMHDVFYSKAELIHSWYGYCIRLTSLPATVTALRLFVRFTGKDGYNRVDVAATYVLLAGAVVLEIISMLRAMFSTWIYQHMMTIRRGRPGVSTVLLLYLFHLVSRSGEFVRYAIRRVRMPTRYWAGTMGQHNFIYMCSQCKDNRSSKVARWLGREDWWNTLVYTSSSVPVPAHFSHLLKKQLRESVGVDEENPDHIQNSRGRAALKKRGFYEELLACERYEAFLLHRGSRVVVYIDAWPKPGLTYKVMTERVWVEYKRRKEVEITTLYSNTLP</sequence>
<evidence type="ECO:0000313" key="3">
    <source>
        <dbReference type="EMBL" id="VAH41500.1"/>
    </source>
</evidence>
<dbReference type="Proteomes" id="UP000324705">
    <property type="component" value="Chromosome 2B"/>
</dbReference>
<gene>
    <name evidence="3" type="ORF">TRITD_2Bv1G024310</name>
</gene>
<feature type="transmembrane region" description="Helical" evidence="1">
    <location>
        <begin position="290"/>
        <end position="314"/>
    </location>
</feature>